<organism evidence="1 2">
    <name type="scientific">Gloeothece verrucosa (strain PCC 7822)</name>
    <name type="common">Cyanothece sp. (strain PCC 7822)</name>
    <dbReference type="NCBI Taxonomy" id="497965"/>
    <lineage>
        <taxon>Bacteria</taxon>
        <taxon>Bacillati</taxon>
        <taxon>Cyanobacteriota</taxon>
        <taxon>Cyanophyceae</taxon>
        <taxon>Oscillatoriophycideae</taxon>
        <taxon>Chroococcales</taxon>
        <taxon>Aphanothecaceae</taxon>
        <taxon>Gloeothece</taxon>
        <taxon>Gloeothece verrucosa</taxon>
    </lineage>
</organism>
<protein>
    <submittedName>
        <fullName evidence="1">Uncharacterized protein</fullName>
    </submittedName>
</protein>
<dbReference type="EMBL" id="CP002201">
    <property type="protein sequence ID" value="ADN18515.1"/>
    <property type="molecule type" value="Genomic_DNA"/>
</dbReference>
<accession>E0UNI5</accession>
<name>E0UNI5_GLOV7</name>
<dbReference type="AlphaFoldDB" id="E0UNI5"/>
<dbReference type="KEGG" id="cyj:Cyan7822_6869"/>
<evidence type="ECO:0000313" key="2">
    <source>
        <dbReference type="Proteomes" id="UP000008206"/>
    </source>
</evidence>
<reference evidence="2" key="1">
    <citation type="journal article" date="2011" name="MBio">
        <title>Novel metabolic attributes of the genus Cyanothece, comprising a group of unicellular nitrogen-fixing Cyanobacteria.</title>
        <authorList>
            <person name="Bandyopadhyay A."/>
            <person name="Elvitigala T."/>
            <person name="Welsh E."/>
            <person name="Stockel J."/>
            <person name="Liberton M."/>
            <person name="Min H."/>
            <person name="Sherman L.A."/>
            <person name="Pakrasi H.B."/>
        </authorList>
    </citation>
    <scope>NUCLEOTIDE SEQUENCE [LARGE SCALE GENOMIC DNA]</scope>
    <source>
        <strain evidence="2">PCC 7822</strain>
        <plasmid evidence="2">Cy782203</plasmid>
    </source>
</reference>
<gene>
    <name evidence="1" type="ordered locus">Cyan7822_6869</name>
</gene>
<keyword evidence="2" id="KW-1185">Reference proteome</keyword>
<dbReference type="Proteomes" id="UP000008206">
    <property type="component" value="Plasmid Cy782203"/>
</dbReference>
<geneLocation type="plasmid" evidence="1 2">
    <name>Cy782203</name>
</geneLocation>
<dbReference type="HOGENOM" id="CLU_2205708_0_0_3"/>
<evidence type="ECO:0000313" key="1">
    <source>
        <dbReference type="EMBL" id="ADN18515.1"/>
    </source>
</evidence>
<proteinExistence type="predicted"/>
<sequence>MKINPRKNLMTKANYDDLIVLETFIDYISWSWNSSQGVLEGQVSLEIFKKYGKNFTQNNEEIKWAASKRDRIIIYTANYKIINYENRVIISLLSINEIFRGDQILLF</sequence>
<keyword evidence="1" id="KW-0614">Plasmid</keyword>
<dbReference type="RefSeq" id="WP_013325641.1">
    <property type="nucleotide sequence ID" value="NC_014502.1"/>
</dbReference>